<dbReference type="EMBL" id="LLXJ01008866">
    <property type="protein sequence ID" value="PKB93128.1"/>
    <property type="molecule type" value="Genomic_DNA"/>
</dbReference>
<organism evidence="1 2">
    <name type="scientific">Rhizophagus irregularis</name>
    <dbReference type="NCBI Taxonomy" id="588596"/>
    <lineage>
        <taxon>Eukaryota</taxon>
        <taxon>Fungi</taxon>
        <taxon>Fungi incertae sedis</taxon>
        <taxon>Mucoromycota</taxon>
        <taxon>Glomeromycotina</taxon>
        <taxon>Glomeromycetes</taxon>
        <taxon>Glomerales</taxon>
        <taxon>Glomeraceae</taxon>
        <taxon>Rhizophagus</taxon>
    </lineage>
</organism>
<reference evidence="1 2" key="1">
    <citation type="submission" date="2016-04" db="EMBL/GenBank/DDBJ databases">
        <title>Genome analyses suggest a sexual origin of heterokaryosis in a supposedly ancient asexual fungus.</title>
        <authorList>
            <person name="Ropars J."/>
            <person name="Sedzielewska K."/>
            <person name="Noel J."/>
            <person name="Charron P."/>
            <person name="Farinelli L."/>
            <person name="Marton T."/>
            <person name="Kruger M."/>
            <person name="Pelin A."/>
            <person name="Brachmann A."/>
            <person name="Corradi N."/>
        </authorList>
    </citation>
    <scope>NUCLEOTIDE SEQUENCE [LARGE SCALE GENOMIC DNA]</scope>
    <source>
        <strain evidence="1 2">A5</strain>
    </source>
</reference>
<dbReference type="AlphaFoldDB" id="A0A2N0NF09"/>
<comment type="caution">
    <text evidence="1">The sequence shown here is derived from an EMBL/GenBank/DDBJ whole genome shotgun (WGS) entry which is preliminary data.</text>
</comment>
<evidence type="ECO:0000313" key="1">
    <source>
        <dbReference type="EMBL" id="PKB93128.1"/>
    </source>
</evidence>
<dbReference type="Proteomes" id="UP000232722">
    <property type="component" value="Unassembled WGS sequence"/>
</dbReference>
<proteinExistence type="predicted"/>
<protein>
    <submittedName>
        <fullName evidence="1">Uncharacterized protein</fullName>
    </submittedName>
</protein>
<reference evidence="1 2" key="2">
    <citation type="submission" date="2017-09" db="EMBL/GenBank/DDBJ databases">
        <title>Extensive intraspecific genome diversity in a model arbuscular mycorrhizal fungus.</title>
        <authorList>
            <person name="Chen E.C."/>
            <person name="Morin E."/>
            <person name="Beaudet D."/>
            <person name="Noel J."/>
            <person name="Ndikumana S."/>
            <person name="Charron P."/>
            <person name="St-Onge C."/>
            <person name="Giorgi J."/>
            <person name="Grigoriev I.V."/>
            <person name="Roux C."/>
            <person name="Martin F.M."/>
            <person name="Corradi N."/>
        </authorList>
    </citation>
    <scope>NUCLEOTIDE SEQUENCE [LARGE SCALE GENOMIC DNA]</scope>
    <source>
        <strain evidence="1 2">A5</strain>
    </source>
</reference>
<evidence type="ECO:0000313" key="2">
    <source>
        <dbReference type="Proteomes" id="UP000232722"/>
    </source>
</evidence>
<accession>A0A2N0NF09</accession>
<name>A0A2N0NF09_9GLOM</name>
<gene>
    <name evidence="1" type="ORF">RhiirA5_442240</name>
</gene>
<sequence>MLKEIDSIFQGDKMRPITKDNFYRLSYYEASSTHSSSGWMKILSQRRILFYVWWGLRLCPRRRLTTIGLVLFDGFIV</sequence>